<feature type="transmembrane region" description="Helical" evidence="6">
    <location>
        <begin position="100"/>
        <end position="119"/>
    </location>
</feature>
<accession>A0A5K7ZDX8</accession>
<evidence type="ECO:0000256" key="6">
    <source>
        <dbReference type="SAM" id="Phobius"/>
    </source>
</evidence>
<feature type="transmembrane region" description="Helical" evidence="6">
    <location>
        <begin position="344"/>
        <end position="362"/>
    </location>
</feature>
<dbReference type="EMBL" id="AP021876">
    <property type="protein sequence ID" value="BBO80388.1"/>
    <property type="molecule type" value="Genomic_DNA"/>
</dbReference>
<feature type="transmembrane region" description="Helical" evidence="6">
    <location>
        <begin position="424"/>
        <end position="448"/>
    </location>
</feature>
<dbReference type="CDD" id="cd01115">
    <property type="entry name" value="SLC13_permease"/>
    <property type="match status" value="1"/>
</dbReference>
<evidence type="ECO:0000256" key="2">
    <source>
        <dbReference type="ARBA" id="ARBA00022475"/>
    </source>
</evidence>
<feature type="transmembrane region" description="Helical" evidence="6">
    <location>
        <begin position="368"/>
        <end position="390"/>
    </location>
</feature>
<feature type="transmembrane region" description="Helical" evidence="6">
    <location>
        <begin position="234"/>
        <end position="255"/>
    </location>
</feature>
<dbReference type="GO" id="GO:0005315">
    <property type="term" value="F:phosphate transmembrane transporter activity"/>
    <property type="evidence" value="ECO:0007669"/>
    <property type="project" value="TreeGrafter"/>
</dbReference>
<dbReference type="PRINTS" id="PR00758">
    <property type="entry name" value="ARSENICPUMP"/>
</dbReference>
<dbReference type="PANTHER" id="PTHR10283:SF92">
    <property type="entry name" value="LOW-AFFINITY PHOSPHATE TRANSPORTER PHO91"/>
    <property type="match status" value="1"/>
</dbReference>
<feature type="transmembrane region" description="Helical" evidence="6">
    <location>
        <begin position="460"/>
        <end position="483"/>
    </location>
</feature>
<gene>
    <name evidence="7" type="ORF">DSCO28_09540</name>
</gene>
<evidence type="ECO:0000313" key="8">
    <source>
        <dbReference type="Proteomes" id="UP000425960"/>
    </source>
</evidence>
<dbReference type="PANTHER" id="PTHR10283">
    <property type="entry name" value="SOLUTE CARRIER FAMILY 13 MEMBER"/>
    <property type="match status" value="1"/>
</dbReference>
<keyword evidence="3 6" id="KW-0812">Transmembrane</keyword>
<evidence type="ECO:0000256" key="4">
    <source>
        <dbReference type="ARBA" id="ARBA00022989"/>
    </source>
</evidence>
<feature type="transmembrane region" description="Helical" evidence="6">
    <location>
        <begin position="189"/>
        <end position="214"/>
    </location>
</feature>
<reference evidence="7 8" key="1">
    <citation type="submission" date="2019-11" db="EMBL/GenBank/DDBJ databases">
        <title>Comparative genomics of hydrocarbon-degrading Desulfosarcina strains.</title>
        <authorList>
            <person name="Watanabe M."/>
            <person name="Kojima H."/>
            <person name="Fukui M."/>
        </authorList>
    </citation>
    <scope>NUCLEOTIDE SEQUENCE [LARGE SCALE GENOMIC DNA]</scope>
    <source>
        <strain evidence="7 8">28bB2T</strain>
    </source>
</reference>
<dbReference type="AlphaFoldDB" id="A0A5K7ZDX8"/>
<keyword evidence="4 6" id="KW-1133">Transmembrane helix</keyword>
<feature type="transmembrane region" description="Helical" evidence="6">
    <location>
        <begin position="55"/>
        <end position="88"/>
    </location>
</feature>
<dbReference type="InterPro" id="IPR001898">
    <property type="entry name" value="SLC13A/DASS"/>
</dbReference>
<proteinExistence type="predicted"/>
<evidence type="ECO:0000313" key="7">
    <source>
        <dbReference type="EMBL" id="BBO80388.1"/>
    </source>
</evidence>
<name>A0A5K7ZDX8_9BACT</name>
<evidence type="ECO:0000256" key="1">
    <source>
        <dbReference type="ARBA" id="ARBA00004651"/>
    </source>
</evidence>
<dbReference type="KEGG" id="dov:DSCO28_09540"/>
<dbReference type="GO" id="GO:0005886">
    <property type="term" value="C:plasma membrane"/>
    <property type="evidence" value="ECO:0007669"/>
    <property type="project" value="UniProtKB-SubCell"/>
</dbReference>
<feature type="transmembrane region" description="Helical" evidence="6">
    <location>
        <begin position="397"/>
        <end position="418"/>
    </location>
</feature>
<keyword evidence="5 6" id="KW-0472">Membrane</keyword>
<dbReference type="GO" id="GO:0015105">
    <property type="term" value="F:arsenite transmembrane transporter activity"/>
    <property type="evidence" value="ECO:0007669"/>
    <property type="project" value="InterPro"/>
</dbReference>
<comment type="subcellular location">
    <subcellularLocation>
        <location evidence="1">Cell membrane</location>
        <topology evidence="1">Multi-pass membrane protein</topology>
    </subcellularLocation>
</comment>
<dbReference type="Pfam" id="PF00939">
    <property type="entry name" value="Na_sulph_symp"/>
    <property type="match status" value="1"/>
</dbReference>
<protein>
    <submittedName>
        <fullName evidence="7">Transporter</fullName>
    </submittedName>
</protein>
<dbReference type="RefSeq" id="WP_155321363.1">
    <property type="nucleotide sequence ID" value="NZ_AP021876.1"/>
</dbReference>
<evidence type="ECO:0000256" key="3">
    <source>
        <dbReference type="ARBA" id="ARBA00022692"/>
    </source>
</evidence>
<feature type="transmembrane region" description="Helical" evidence="6">
    <location>
        <begin position="284"/>
        <end position="307"/>
    </location>
</feature>
<sequence>MANDVDIAGTNYNYKKLIWLFLGVAFFVVTYYSPMWPDAIDPTGKHFALSKEGKGALAVFLLAGTWWVFEVVPIGVTSLAIGVLQALFLIRPAKVAFKDFMDPSVMFIFGSIVIGLVFTKTGLTRRLAYKMLAIVGEKTSMIYLGCFLVTAALTHIMAHTAVAATIYPLLVAIYALYGEGDKPTKFGKGLFIGMAYVAGAGSIVTLLGAARGAVAIGFFKDVMNQDIGFFELTYYMFPIGWLMTFLLWGFFMIFCKPEKKTIPGLKDRAKRLYAELGGITRKEVVAATIVGLCILALAVSAILKAAIPGFVPPHKTALILMSTILFFITGILDINDLESIPWNIILLFAGAMSIGFCLWDTGAAEWMAINWLVMFQNANWFVFVLGIAFFVLMMTNFIMNVAAIAISLPVALVIAPYLNVAGEVILFASLVTAGMPFLLLVGAAPNAIAYDSKQFTTGEFFLYGIPASLLLMVVTGFAVYVLWPMMGMPILLK</sequence>
<keyword evidence="2" id="KW-1003">Cell membrane</keyword>
<evidence type="ECO:0000256" key="5">
    <source>
        <dbReference type="ARBA" id="ARBA00023136"/>
    </source>
</evidence>
<feature type="transmembrane region" description="Helical" evidence="6">
    <location>
        <begin position="17"/>
        <end position="34"/>
    </location>
</feature>
<feature type="transmembrane region" description="Helical" evidence="6">
    <location>
        <begin position="156"/>
        <end position="177"/>
    </location>
</feature>
<dbReference type="InterPro" id="IPR000802">
    <property type="entry name" value="Arsenical_pump_ArsB"/>
</dbReference>
<organism evidence="7 8">
    <name type="scientific">Desulfosarcina ovata subsp. sediminis</name>
    <dbReference type="NCBI Taxonomy" id="885957"/>
    <lineage>
        <taxon>Bacteria</taxon>
        <taxon>Pseudomonadati</taxon>
        <taxon>Thermodesulfobacteriota</taxon>
        <taxon>Desulfobacteria</taxon>
        <taxon>Desulfobacterales</taxon>
        <taxon>Desulfosarcinaceae</taxon>
        <taxon>Desulfosarcina</taxon>
    </lineage>
</organism>
<dbReference type="Proteomes" id="UP000425960">
    <property type="component" value="Chromosome"/>
</dbReference>
<feature type="transmembrane region" description="Helical" evidence="6">
    <location>
        <begin position="313"/>
        <end position="332"/>
    </location>
</feature>